<keyword evidence="1" id="KW-0472">Membrane</keyword>
<comment type="caution">
    <text evidence="2">The sequence shown here is derived from an EMBL/GenBank/DDBJ whole genome shotgun (WGS) entry which is preliminary data.</text>
</comment>
<accession>A0A0A3YKQ2</accession>
<organism evidence="2 3">
    <name type="scientific">Erwinia typographi</name>
    <dbReference type="NCBI Taxonomy" id="371042"/>
    <lineage>
        <taxon>Bacteria</taxon>
        <taxon>Pseudomonadati</taxon>
        <taxon>Pseudomonadota</taxon>
        <taxon>Gammaproteobacteria</taxon>
        <taxon>Enterobacterales</taxon>
        <taxon>Erwiniaceae</taxon>
        <taxon>Erwinia</taxon>
    </lineage>
</organism>
<keyword evidence="3" id="KW-1185">Reference proteome</keyword>
<evidence type="ECO:0000313" key="3">
    <source>
        <dbReference type="Proteomes" id="UP000030351"/>
    </source>
</evidence>
<evidence type="ECO:0000256" key="1">
    <source>
        <dbReference type="SAM" id="Phobius"/>
    </source>
</evidence>
<proteinExistence type="predicted"/>
<gene>
    <name evidence="2" type="ORF">NG99_27025</name>
</gene>
<keyword evidence="1" id="KW-1133">Transmembrane helix</keyword>
<dbReference type="Proteomes" id="UP000030351">
    <property type="component" value="Unassembled WGS sequence"/>
</dbReference>
<reference evidence="2 3" key="1">
    <citation type="submission" date="2014-10" db="EMBL/GenBank/DDBJ databases">
        <title>Genome sequence of Erwinia typographi M043b.</title>
        <authorList>
            <person name="Chan K.-G."/>
            <person name="Tan W.-S."/>
        </authorList>
    </citation>
    <scope>NUCLEOTIDE SEQUENCE [LARGE SCALE GENOMIC DNA]</scope>
    <source>
        <strain evidence="2 3">M043b</strain>
    </source>
</reference>
<name>A0A0A3YKQ2_9GAMM</name>
<dbReference type="EMBL" id="JRUQ01000118">
    <property type="protein sequence ID" value="KGT86049.1"/>
    <property type="molecule type" value="Genomic_DNA"/>
</dbReference>
<sequence>MKGYSEEIKHISFFFEKKRYQEMVLALIPVVMAFIPFPFRPLMKMLFLSFHPTAERDIIF</sequence>
<feature type="transmembrane region" description="Helical" evidence="1">
    <location>
        <begin position="20"/>
        <end position="39"/>
    </location>
</feature>
<protein>
    <submittedName>
        <fullName evidence="2">Uncharacterized protein</fullName>
    </submittedName>
</protein>
<evidence type="ECO:0000313" key="2">
    <source>
        <dbReference type="EMBL" id="KGT86049.1"/>
    </source>
</evidence>
<keyword evidence="1" id="KW-0812">Transmembrane</keyword>
<dbReference type="AlphaFoldDB" id="A0A0A3YKQ2"/>